<dbReference type="GO" id="GO:0005524">
    <property type="term" value="F:ATP binding"/>
    <property type="evidence" value="ECO:0007669"/>
    <property type="project" value="InterPro"/>
</dbReference>
<dbReference type="AlphaFoldDB" id="A0A518CUX9"/>
<reference evidence="2 3" key="1">
    <citation type="submission" date="2019-02" db="EMBL/GenBank/DDBJ databases">
        <title>Deep-cultivation of Planctomycetes and their phenomic and genomic characterization uncovers novel biology.</title>
        <authorList>
            <person name="Wiegand S."/>
            <person name="Jogler M."/>
            <person name="Boedeker C."/>
            <person name="Pinto D."/>
            <person name="Vollmers J."/>
            <person name="Rivas-Marin E."/>
            <person name="Kohn T."/>
            <person name="Peeters S.H."/>
            <person name="Heuer A."/>
            <person name="Rast P."/>
            <person name="Oberbeckmann S."/>
            <person name="Bunk B."/>
            <person name="Jeske O."/>
            <person name="Meyerdierks A."/>
            <person name="Storesund J.E."/>
            <person name="Kallscheuer N."/>
            <person name="Luecker S."/>
            <person name="Lage O.M."/>
            <person name="Pohl T."/>
            <person name="Merkel B.J."/>
            <person name="Hornburger P."/>
            <person name="Mueller R.-W."/>
            <person name="Bruemmer F."/>
            <person name="Labrenz M."/>
            <person name="Spormann A.M."/>
            <person name="Op den Camp H."/>
            <person name="Overmann J."/>
            <person name="Amann R."/>
            <person name="Jetten M.S.M."/>
            <person name="Mascher T."/>
            <person name="Medema M.H."/>
            <person name="Devos D.P."/>
            <person name="Kaster A.-K."/>
            <person name="Ovreas L."/>
            <person name="Rohde M."/>
            <person name="Galperin M.Y."/>
            <person name="Jogler C."/>
        </authorList>
    </citation>
    <scope>NUCLEOTIDE SEQUENCE [LARGE SCALE GENOMIC DNA]</scope>
    <source>
        <strain evidence="2 3">Pla163</strain>
    </source>
</reference>
<accession>A0A518CUX9</accession>
<dbReference type="SMART" id="SM00382">
    <property type="entry name" value="AAA"/>
    <property type="match status" value="1"/>
</dbReference>
<dbReference type="Gene3D" id="3.40.50.300">
    <property type="entry name" value="P-loop containing nucleotide triphosphate hydrolases"/>
    <property type="match status" value="1"/>
</dbReference>
<dbReference type="SUPFAM" id="SSF52540">
    <property type="entry name" value="P-loop containing nucleoside triphosphate hydrolases"/>
    <property type="match status" value="1"/>
</dbReference>
<keyword evidence="2" id="KW-0067">ATP-binding</keyword>
<organism evidence="2 3">
    <name type="scientific">Rohdeia mirabilis</name>
    <dbReference type="NCBI Taxonomy" id="2528008"/>
    <lineage>
        <taxon>Bacteria</taxon>
        <taxon>Pseudomonadati</taxon>
        <taxon>Planctomycetota</taxon>
        <taxon>Planctomycetia</taxon>
        <taxon>Planctomycetia incertae sedis</taxon>
        <taxon>Rohdeia</taxon>
    </lineage>
</organism>
<dbReference type="GO" id="GO:0004386">
    <property type="term" value="F:helicase activity"/>
    <property type="evidence" value="ECO:0007669"/>
    <property type="project" value="UniProtKB-KW"/>
</dbReference>
<gene>
    <name evidence="2" type="ORF">Pla163_01140</name>
</gene>
<sequence length="336" mass="36527">MKDETTAAGGADLEAELDGLVAAFAGLRRDLEQVLLGQRDVVEAIVCALVADGHVLLESPPGLGKTTLARSIAQSCGLDFQRVQFTPDLMPGDILGARVLDEDENGRRRFVQHRGPIFSQVLLADEINRATPRTQSALLEAMQERQVTLYGETHPLDPVFIVLATQNPLEMEGTYPLPEAQLDRFLAKLILPTPGEDDLVRVFETTTGGAVPALEARLDHGSVRRARALAERIAVPSDLVRRCARMVLASDPNHEHAPDAIRTNLRYGSSPRGGQALMRLARAHAFVRGGLHVDEDDLAFACVPALRHRLVLNYEGEAQGVATDDLARLLLEHASA</sequence>
<dbReference type="EMBL" id="CP036290">
    <property type="protein sequence ID" value="QDU83018.1"/>
    <property type="molecule type" value="Genomic_DNA"/>
</dbReference>
<dbReference type="InterPro" id="IPR027417">
    <property type="entry name" value="P-loop_NTPase"/>
</dbReference>
<dbReference type="InterPro" id="IPR041628">
    <property type="entry name" value="ChlI/MoxR_AAA_lid"/>
</dbReference>
<keyword evidence="2" id="KW-0347">Helicase</keyword>
<feature type="domain" description="AAA+ ATPase" evidence="1">
    <location>
        <begin position="51"/>
        <end position="195"/>
    </location>
</feature>
<dbReference type="InterPro" id="IPR003593">
    <property type="entry name" value="AAA+_ATPase"/>
</dbReference>
<dbReference type="GO" id="GO:0016887">
    <property type="term" value="F:ATP hydrolysis activity"/>
    <property type="evidence" value="ECO:0007669"/>
    <property type="project" value="InterPro"/>
</dbReference>
<evidence type="ECO:0000259" key="1">
    <source>
        <dbReference type="SMART" id="SM00382"/>
    </source>
</evidence>
<keyword evidence="2" id="KW-0378">Hydrolase</keyword>
<dbReference type="InterPro" id="IPR011703">
    <property type="entry name" value="ATPase_AAA-3"/>
</dbReference>
<dbReference type="PIRSF" id="PIRSF002849">
    <property type="entry name" value="AAA_ATPase_chaperone_MoxR_prd"/>
    <property type="match status" value="1"/>
</dbReference>
<dbReference type="PANTHER" id="PTHR42759">
    <property type="entry name" value="MOXR FAMILY PROTEIN"/>
    <property type="match status" value="1"/>
</dbReference>
<keyword evidence="3" id="KW-1185">Reference proteome</keyword>
<dbReference type="Pfam" id="PF07726">
    <property type="entry name" value="AAA_3"/>
    <property type="match status" value="1"/>
</dbReference>
<dbReference type="InterPro" id="IPR050764">
    <property type="entry name" value="CbbQ/NirQ/NorQ/GpvN"/>
</dbReference>
<proteinExistence type="predicted"/>
<keyword evidence="2" id="KW-0547">Nucleotide-binding</keyword>
<dbReference type="Pfam" id="PF17863">
    <property type="entry name" value="AAA_lid_2"/>
    <property type="match status" value="1"/>
</dbReference>
<evidence type="ECO:0000313" key="2">
    <source>
        <dbReference type="EMBL" id="QDU83018.1"/>
    </source>
</evidence>
<dbReference type="RefSeq" id="WP_145181963.1">
    <property type="nucleotide sequence ID" value="NZ_CP036290.1"/>
</dbReference>
<dbReference type="PANTHER" id="PTHR42759:SF1">
    <property type="entry name" value="MAGNESIUM-CHELATASE SUBUNIT CHLD"/>
    <property type="match status" value="1"/>
</dbReference>
<name>A0A518CUX9_9BACT</name>
<evidence type="ECO:0000313" key="3">
    <source>
        <dbReference type="Proteomes" id="UP000319342"/>
    </source>
</evidence>
<dbReference type="OrthoDB" id="9808397at2"/>
<dbReference type="CDD" id="cd00009">
    <property type="entry name" value="AAA"/>
    <property type="match status" value="1"/>
</dbReference>
<protein>
    <submittedName>
        <fullName evidence="2">Holliday junction DNA helicase RuvB</fullName>
    </submittedName>
</protein>
<dbReference type="Gene3D" id="1.10.8.80">
    <property type="entry name" value="Magnesium chelatase subunit I, C-Terminal domain"/>
    <property type="match status" value="1"/>
</dbReference>
<dbReference type="Proteomes" id="UP000319342">
    <property type="component" value="Chromosome"/>
</dbReference>